<evidence type="ECO:0000259" key="2">
    <source>
        <dbReference type="Pfam" id="PF00501"/>
    </source>
</evidence>
<proteinExistence type="inferred from homology"/>
<evidence type="ECO:0000313" key="4">
    <source>
        <dbReference type="EMBL" id="KPI38359.1"/>
    </source>
</evidence>
<evidence type="ECO:0000256" key="1">
    <source>
        <dbReference type="ARBA" id="ARBA00006432"/>
    </source>
</evidence>
<dbReference type="GO" id="GO:0031956">
    <property type="term" value="F:medium-chain fatty acid-CoA ligase activity"/>
    <property type="evidence" value="ECO:0007669"/>
    <property type="project" value="TreeGrafter"/>
</dbReference>
<organism evidence="4 5">
    <name type="scientific">Cyphellophora attinorum</name>
    <dbReference type="NCBI Taxonomy" id="1664694"/>
    <lineage>
        <taxon>Eukaryota</taxon>
        <taxon>Fungi</taxon>
        <taxon>Dikarya</taxon>
        <taxon>Ascomycota</taxon>
        <taxon>Pezizomycotina</taxon>
        <taxon>Eurotiomycetes</taxon>
        <taxon>Chaetothyriomycetidae</taxon>
        <taxon>Chaetothyriales</taxon>
        <taxon>Cyphellophoraceae</taxon>
        <taxon>Cyphellophora</taxon>
    </lineage>
</organism>
<dbReference type="EMBL" id="LFJN01000019">
    <property type="protein sequence ID" value="KPI38359.1"/>
    <property type="molecule type" value="Genomic_DNA"/>
</dbReference>
<name>A0A0N0NKX8_9EURO</name>
<dbReference type="InterPro" id="IPR025110">
    <property type="entry name" value="AMP-bd_C"/>
</dbReference>
<dbReference type="Gene3D" id="3.30.300.30">
    <property type="match status" value="1"/>
</dbReference>
<dbReference type="InterPro" id="IPR045851">
    <property type="entry name" value="AMP-bd_C_sf"/>
</dbReference>
<dbReference type="AlphaFoldDB" id="A0A0N0NKX8"/>
<sequence length="533" mass="58579">MASYFRKLVSYAATDRVAVVDPIDASRPPRNHTYSHLLTRLTVFRERFITAAEHNNKELFGARIGLLAPPGLDFVAALLSVWSVGAIVVPICSSHPPLEMAHTVNDSDQDFIIYHSSFRSKIQPLMAGRTCIDISQIPAEAVPQTTLDFTKLGLADENPGIIIYTSGTTGPPKGVVHTGKSYAFLFDSLAEAWQMTSEDRILHTLPLHHGHGLLLSLLLPLWTGATVEFVAKFNENLIWGRMMDPTRPPITVFMAVPTIWVRMIAHYDRNYKDDPVKATKATNAACRLRLAISGSAALPAPIRDAWSRIAKGYLLLERYGMTETGITHSERLADGGRIQGSVGWPLPGVRSRLIAADGRDVTDVPDIMGEIQVQSGGQMQEYWRKPGAAEKDITPDGWWRTGDLALTRATHPGAYFIQGRASTDIIKSGGFKISGLDIETALLHLPFVEEVAVVGVPDPVWGEAVAAVCVPVEGKAAELTMANIRECLRSELAAYKLPQKLRVLEKLPRNAMGKVQKKALREQCFPQQRSAKL</sequence>
<accession>A0A0N0NKX8</accession>
<dbReference type="InterPro" id="IPR020845">
    <property type="entry name" value="AMP-binding_CS"/>
</dbReference>
<comment type="caution">
    <text evidence="4">The sequence shown here is derived from an EMBL/GenBank/DDBJ whole genome shotgun (WGS) entry which is preliminary data.</text>
</comment>
<dbReference type="InterPro" id="IPR000873">
    <property type="entry name" value="AMP-dep_synth/lig_dom"/>
</dbReference>
<dbReference type="GeneID" id="28732855"/>
<keyword evidence="5" id="KW-1185">Reference proteome</keyword>
<dbReference type="GO" id="GO:0006631">
    <property type="term" value="P:fatty acid metabolic process"/>
    <property type="evidence" value="ECO:0007669"/>
    <property type="project" value="TreeGrafter"/>
</dbReference>
<feature type="domain" description="AMP-binding enzyme C-terminal" evidence="3">
    <location>
        <begin position="438"/>
        <end position="514"/>
    </location>
</feature>
<dbReference type="PANTHER" id="PTHR43201:SF8">
    <property type="entry name" value="ACYL-COA SYNTHETASE FAMILY MEMBER 3"/>
    <property type="match status" value="1"/>
</dbReference>
<dbReference type="Proteomes" id="UP000038010">
    <property type="component" value="Unassembled WGS sequence"/>
</dbReference>
<protein>
    <submittedName>
        <fullName evidence="4">Acyl-CoA synthetase family member 3, mitochondrial</fullName>
    </submittedName>
</protein>
<dbReference type="Pfam" id="PF13193">
    <property type="entry name" value="AMP-binding_C"/>
    <property type="match status" value="1"/>
</dbReference>
<dbReference type="SUPFAM" id="SSF56801">
    <property type="entry name" value="Acetyl-CoA synthetase-like"/>
    <property type="match status" value="1"/>
</dbReference>
<dbReference type="STRING" id="1664694.A0A0N0NKX8"/>
<reference evidence="4 5" key="1">
    <citation type="submission" date="2015-06" db="EMBL/GenBank/DDBJ databases">
        <title>Draft genome of the ant-associated black yeast Phialophora attae CBS 131958.</title>
        <authorList>
            <person name="Moreno L.F."/>
            <person name="Stielow B.J."/>
            <person name="de Hoog S."/>
            <person name="Vicente V.A."/>
            <person name="Weiss V.A."/>
            <person name="de Vries M."/>
            <person name="Cruz L.M."/>
            <person name="Souza E.M."/>
        </authorList>
    </citation>
    <scope>NUCLEOTIDE SEQUENCE [LARGE SCALE GENOMIC DNA]</scope>
    <source>
        <strain evidence="4 5">CBS 131958</strain>
    </source>
</reference>
<dbReference type="Gene3D" id="3.40.50.12780">
    <property type="entry name" value="N-terminal domain of ligase-like"/>
    <property type="match status" value="1"/>
</dbReference>
<dbReference type="PROSITE" id="PS00455">
    <property type="entry name" value="AMP_BINDING"/>
    <property type="match status" value="1"/>
</dbReference>
<dbReference type="InterPro" id="IPR042099">
    <property type="entry name" value="ANL_N_sf"/>
</dbReference>
<dbReference type="OrthoDB" id="2962993at2759"/>
<gene>
    <name evidence="4" type="ORF">AB675_12073</name>
</gene>
<feature type="domain" description="AMP-dependent synthetase/ligase" evidence="2">
    <location>
        <begin position="14"/>
        <end position="383"/>
    </location>
</feature>
<dbReference type="Pfam" id="PF00501">
    <property type="entry name" value="AMP-binding"/>
    <property type="match status" value="1"/>
</dbReference>
<dbReference type="VEuPathDB" id="FungiDB:AB675_12073"/>
<evidence type="ECO:0000313" key="5">
    <source>
        <dbReference type="Proteomes" id="UP000038010"/>
    </source>
</evidence>
<dbReference type="RefSeq" id="XP_017998322.1">
    <property type="nucleotide sequence ID" value="XM_018140974.1"/>
</dbReference>
<dbReference type="PANTHER" id="PTHR43201">
    <property type="entry name" value="ACYL-COA SYNTHETASE"/>
    <property type="match status" value="1"/>
</dbReference>
<comment type="similarity">
    <text evidence="1">Belongs to the ATP-dependent AMP-binding enzyme family.</text>
</comment>
<evidence type="ECO:0000259" key="3">
    <source>
        <dbReference type="Pfam" id="PF13193"/>
    </source>
</evidence>